<dbReference type="Proteomes" id="UP001497383">
    <property type="component" value="Chromosome 5"/>
</dbReference>
<feature type="region of interest" description="Disordered" evidence="16">
    <location>
        <begin position="323"/>
        <end position="342"/>
    </location>
</feature>
<keyword evidence="5" id="KW-0813">Transport</keyword>
<name>A0ABP0ZRF0_9ASCO</name>
<evidence type="ECO:0000313" key="19">
    <source>
        <dbReference type="Proteomes" id="UP001497383"/>
    </source>
</evidence>
<sequence>MEYYSSLDASQLDSERPTLFELISANQLESLLSPSLRYILVHYAGRYPRYLLKINNYFDEINLLLRSFIEWYFLTYWQGSFTENFYGLKRVNQTPLSEGNFNSGKLTQLVPAMIEEGRQLTGVQKLVSLFEVTGVTFLSEKLQYCYDVWHTKYITNQLNPHASLTRKENIIIQIKRKFVELYPYVQSAYRLANFVTTLMYLSGASKSPTLLTFLFKMNYSRLNQYDYDKNEPDQKLKDHEKQNKIAPPTTVEFVLDLLSRRVQHPLWKATKLVLGTFFPVAIFSLKFLEWWNNSDFSKKLLKNQGTALTFTLPPPSSLTRALRQQRARAHEDKHKRNKKPYKSGKVCPLCKKEITNPAIIETGYVFDYSCIYNYLEKSHIIVSKKAQSKKEEENDSEESETSDIEDSDEKKEHKVEKKEVVDETIIDINKGGRCPITGRKLLGCKWNPLTNEWQIEGIRRLIF</sequence>
<keyword evidence="8" id="KW-0863">Zinc-finger</keyword>
<dbReference type="PANTHER" id="PTHR12888:SF0">
    <property type="entry name" value="PEROXISOME ASSEMBLY PROTEIN 12"/>
    <property type="match status" value="1"/>
</dbReference>
<keyword evidence="11" id="KW-1133">Transmembrane helix</keyword>
<dbReference type="InterPro" id="IPR006845">
    <property type="entry name" value="Pex_N"/>
</dbReference>
<feature type="region of interest" description="Disordered" evidence="16">
    <location>
        <begin position="385"/>
        <end position="416"/>
    </location>
</feature>
<evidence type="ECO:0000256" key="10">
    <source>
        <dbReference type="ARBA" id="ARBA00022927"/>
    </source>
</evidence>
<evidence type="ECO:0000256" key="1">
    <source>
        <dbReference type="ARBA" id="ARBA00004585"/>
    </source>
</evidence>
<evidence type="ECO:0000313" key="18">
    <source>
        <dbReference type="EMBL" id="CAK9440387.1"/>
    </source>
</evidence>
<keyword evidence="12" id="KW-0472">Membrane</keyword>
<evidence type="ECO:0000256" key="15">
    <source>
        <dbReference type="ARBA" id="ARBA00034505"/>
    </source>
</evidence>
<dbReference type="EMBL" id="OZ022409">
    <property type="protein sequence ID" value="CAK9440387.1"/>
    <property type="molecule type" value="Genomic_DNA"/>
</dbReference>
<keyword evidence="9" id="KW-0862">Zinc</keyword>
<evidence type="ECO:0000256" key="11">
    <source>
        <dbReference type="ARBA" id="ARBA00022989"/>
    </source>
</evidence>
<dbReference type="InterPro" id="IPR013083">
    <property type="entry name" value="Znf_RING/FYVE/PHD"/>
</dbReference>
<evidence type="ECO:0000256" key="3">
    <source>
        <dbReference type="ARBA" id="ARBA00008704"/>
    </source>
</evidence>
<comment type="similarity">
    <text evidence="3">Belongs to the pex2/pex10/pex12 family.</text>
</comment>
<proteinExistence type="inferred from homology"/>
<dbReference type="GeneID" id="92209683"/>
<gene>
    <name evidence="18" type="ORF">LODBEIA_P44870</name>
</gene>
<evidence type="ECO:0000256" key="7">
    <source>
        <dbReference type="ARBA" id="ARBA00022723"/>
    </source>
</evidence>
<keyword evidence="10" id="KW-0653">Protein transport</keyword>
<keyword evidence="7" id="KW-0479">Metal-binding</keyword>
<dbReference type="Pfam" id="PF04757">
    <property type="entry name" value="Pex2_Pex12"/>
    <property type="match status" value="1"/>
</dbReference>
<comment type="subunit">
    <text evidence="15">Component of the PEX2-PEX10-PEX12 retrotranslocation channel, composed of PEX2, PEX10 and PEX12.</text>
</comment>
<evidence type="ECO:0000256" key="6">
    <source>
        <dbReference type="ARBA" id="ARBA00022692"/>
    </source>
</evidence>
<protein>
    <recommendedName>
        <fullName evidence="4">Peroxisome assembly protein 12</fullName>
    </recommendedName>
    <alternativeName>
        <fullName evidence="14">Peroxin-12</fullName>
    </alternativeName>
</protein>
<dbReference type="InterPro" id="IPR017375">
    <property type="entry name" value="PEX12"/>
</dbReference>
<dbReference type="RefSeq" id="XP_066831425.1">
    <property type="nucleotide sequence ID" value="XM_066974713.1"/>
</dbReference>
<comment type="pathway">
    <text evidence="2">Protein modification; protein ubiquitination.</text>
</comment>
<evidence type="ECO:0000256" key="4">
    <source>
        <dbReference type="ARBA" id="ARBA00018980"/>
    </source>
</evidence>
<evidence type="ECO:0000256" key="14">
    <source>
        <dbReference type="ARBA" id="ARBA00029692"/>
    </source>
</evidence>
<keyword evidence="13" id="KW-0576">Peroxisome</keyword>
<reference evidence="18 19" key="1">
    <citation type="submission" date="2024-03" db="EMBL/GenBank/DDBJ databases">
        <authorList>
            <person name="Brejova B."/>
        </authorList>
    </citation>
    <scope>NUCLEOTIDE SEQUENCE [LARGE SCALE GENOMIC DNA]</scope>
    <source>
        <strain evidence="18 19">CBS 14171</strain>
    </source>
</reference>
<evidence type="ECO:0000256" key="9">
    <source>
        <dbReference type="ARBA" id="ARBA00022833"/>
    </source>
</evidence>
<keyword evidence="6" id="KW-0812">Transmembrane</keyword>
<accession>A0ABP0ZRF0</accession>
<evidence type="ECO:0000256" key="13">
    <source>
        <dbReference type="ARBA" id="ARBA00023140"/>
    </source>
</evidence>
<dbReference type="SUPFAM" id="SSF57850">
    <property type="entry name" value="RING/U-box"/>
    <property type="match status" value="1"/>
</dbReference>
<feature type="compositionally biased region" description="Acidic residues" evidence="16">
    <location>
        <begin position="393"/>
        <end position="407"/>
    </location>
</feature>
<evidence type="ECO:0000256" key="8">
    <source>
        <dbReference type="ARBA" id="ARBA00022771"/>
    </source>
</evidence>
<keyword evidence="19" id="KW-1185">Reference proteome</keyword>
<organism evidence="18 19">
    <name type="scientific">Lodderomyces beijingensis</name>
    <dbReference type="NCBI Taxonomy" id="1775926"/>
    <lineage>
        <taxon>Eukaryota</taxon>
        <taxon>Fungi</taxon>
        <taxon>Dikarya</taxon>
        <taxon>Ascomycota</taxon>
        <taxon>Saccharomycotina</taxon>
        <taxon>Pichiomycetes</taxon>
        <taxon>Debaryomycetaceae</taxon>
        <taxon>Candida/Lodderomyces clade</taxon>
        <taxon>Lodderomyces</taxon>
    </lineage>
</organism>
<dbReference type="Gene3D" id="3.30.40.10">
    <property type="entry name" value="Zinc/RING finger domain, C3HC4 (zinc finger)"/>
    <property type="match status" value="1"/>
</dbReference>
<feature type="domain" description="Pex N-terminal" evidence="17">
    <location>
        <begin position="26"/>
        <end position="294"/>
    </location>
</feature>
<dbReference type="PANTHER" id="PTHR12888">
    <property type="entry name" value="PEROXISOME ASSEMBLY PROTEIN 12 PEROXIN-12"/>
    <property type="match status" value="1"/>
</dbReference>
<evidence type="ECO:0000256" key="2">
    <source>
        <dbReference type="ARBA" id="ARBA00004906"/>
    </source>
</evidence>
<evidence type="ECO:0000256" key="5">
    <source>
        <dbReference type="ARBA" id="ARBA00022448"/>
    </source>
</evidence>
<evidence type="ECO:0000256" key="16">
    <source>
        <dbReference type="SAM" id="MobiDB-lite"/>
    </source>
</evidence>
<evidence type="ECO:0000256" key="12">
    <source>
        <dbReference type="ARBA" id="ARBA00023136"/>
    </source>
</evidence>
<comment type="subcellular location">
    <subcellularLocation>
        <location evidence="1">Peroxisome membrane</location>
        <topology evidence="1">Multi-pass membrane protein</topology>
    </subcellularLocation>
</comment>
<evidence type="ECO:0000259" key="17">
    <source>
        <dbReference type="Pfam" id="PF04757"/>
    </source>
</evidence>